<evidence type="ECO:0000259" key="13">
    <source>
        <dbReference type="PROSITE" id="PS50011"/>
    </source>
</evidence>
<dbReference type="HOGENOM" id="CLU_000288_63_9_1"/>
<evidence type="ECO:0000256" key="1">
    <source>
        <dbReference type="ARBA" id="ARBA00010006"/>
    </source>
</evidence>
<dbReference type="Gene3D" id="2.30.29.30">
    <property type="entry name" value="Pleckstrin-homology domain (PH domain)/Phosphotyrosine-binding domain (PTB)"/>
    <property type="match status" value="1"/>
</dbReference>
<dbReference type="GO" id="GO:0004674">
    <property type="term" value="F:protein serine/threonine kinase activity"/>
    <property type="evidence" value="ECO:0000318"/>
    <property type="project" value="GO_Central"/>
</dbReference>
<evidence type="ECO:0000256" key="8">
    <source>
        <dbReference type="ARBA" id="ARBA00047899"/>
    </source>
</evidence>
<dbReference type="Gene3D" id="3.30.200.20">
    <property type="entry name" value="Phosphorylase Kinase, domain 1"/>
    <property type="match status" value="1"/>
</dbReference>
<dbReference type="InterPro" id="IPR011993">
    <property type="entry name" value="PH-like_dom_sf"/>
</dbReference>
<dbReference type="OrthoDB" id="347657at2759"/>
<dbReference type="InParanoid" id="D8QMJ5"/>
<comment type="similarity">
    <text evidence="1">Belongs to the protein kinase superfamily. AGC Ser/Thr protein kinase family. PDPK1 subfamily.</text>
</comment>
<dbReference type="EC" id="2.7.11.1" evidence="2"/>
<gene>
    <name evidence="14" type="ORF">SELMODRAFT_164063</name>
</gene>
<evidence type="ECO:0000313" key="15">
    <source>
        <dbReference type="Proteomes" id="UP000001514"/>
    </source>
</evidence>
<evidence type="ECO:0000256" key="5">
    <source>
        <dbReference type="ARBA" id="ARBA00022741"/>
    </source>
</evidence>
<keyword evidence="4" id="KW-0808">Transferase</keyword>
<dbReference type="GO" id="GO:0005524">
    <property type="term" value="F:ATP binding"/>
    <property type="evidence" value="ECO:0007669"/>
    <property type="project" value="UniProtKB-UniRule"/>
</dbReference>
<dbReference type="eggNOG" id="KOG0592">
    <property type="taxonomic scope" value="Eukaryota"/>
</dbReference>
<dbReference type="CDD" id="cd01262">
    <property type="entry name" value="PH_PDK1"/>
    <property type="match status" value="1"/>
</dbReference>
<dbReference type="InterPro" id="IPR011009">
    <property type="entry name" value="Kinase-like_dom_sf"/>
</dbReference>
<dbReference type="Pfam" id="PF14593">
    <property type="entry name" value="PH_3"/>
    <property type="match status" value="1"/>
</dbReference>
<dbReference type="InterPro" id="IPR033931">
    <property type="entry name" value="PDK1-typ_PH"/>
</dbReference>
<evidence type="ECO:0000256" key="10">
    <source>
        <dbReference type="PROSITE-ProRule" id="PRU10141"/>
    </source>
</evidence>
<feature type="domain" description="Protein kinase" evidence="13">
    <location>
        <begin position="36"/>
        <end position="302"/>
    </location>
</feature>
<dbReference type="InterPro" id="IPR039046">
    <property type="entry name" value="PDPK1"/>
</dbReference>
<organism evidence="15">
    <name type="scientific">Selaginella moellendorffii</name>
    <name type="common">Spikemoss</name>
    <dbReference type="NCBI Taxonomy" id="88036"/>
    <lineage>
        <taxon>Eukaryota</taxon>
        <taxon>Viridiplantae</taxon>
        <taxon>Streptophyta</taxon>
        <taxon>Embryophyta</taxon>
        <taxon>Tracheophyta</taxon>
        <taxon>Lycopodiopsida</taxon>
        <taxon>Selaginellales</taxon>
        <taxon>Selaginellaceae</taxon>
        <taxon>Selaginella</taxon>
    </lineage>
</organism>
<evidence type="ECO:0000256" key="4">
    <source>
        <dbReference type="ARBA" id="ARBA00022679"/>
    </source>
</evidence>
<keyword evidence="3 11" id="KW-0723">Serine/threonine-protein kinase</keyword>
<dbReference type="SUPFAM" id="SSF56112">
    <property type="entry name" value="Protein kinase-like (PK-like)"/>
    <property type="match status" value="1"/>
</dbReference>
<feature type="binding site" evidence="10">
    <location>
        <position position="65"/>
    </location>
    <ligand>
        <name>ATP</name>
        <dbReference type="ChEBI" id="CHEBI:30616"/>
    </ligand>
</feature>
<dbReference type="PROSITE" id="PS00107">
    <property type="entry name" value="PROTEIN_KINASE_ATP"/>
    <property type="match status" value="1"/>
</dbReference>
<dbReference type="KEGG" id="smo:SELMODRAFT_164063"/>
<evidence type="ECO:0000313" key="14">
    <source>
        <dbReference type="EMBL" id="EFJ37947.1"/>
    </source>
</evidence>
<evidence type="ECO:0000256" key="3">
    <source>
        <dbReference type="ARBA" id="ARBA00022527"/>
    </source>
</evidence>
<sequence length="489" mass="54216">MAAGEEECAPSTASSCKPGSKLTFRAPQQPYTYQDFAYGRLLGMGSYSKVVRAKKKDSGAEFALKIMDKKHITKENKVAYVKMERLILDHLDHPGVVRLFFTFQDTHNLYMGLECCHGGELFDQIRRKGRLSLEEARFYAAEIVDVLEYIHGQGLIHRDLKPENLLLTADGHIKVADFGSAKVTTPLQNGLSDAQADDKSCTFVGTAEYVSPEVLNGHPVTIGADLWALGCIIYQMLEGRPPFKGGSEYLTFQKVLAKDLVIPSHFPSAAKELINKLLNLEPDKRPGAGPAGYTALKSHAFFSGIEWLKLRQSAAPGLAPSPSSQGGGNGAESDDSENSDWDLAHLGGRVSRLDVSDASSPMSSSNEPSSPSAVLASAARLLDENVHEPWQKFLFEGETILASSRVRKFRKLSVKKRQLILTDRPRLFYVHPIKLVFKGEVPWSRDIYVRVENDLKFCICTPKRTYNLEDTKGQARVWKESIEKLVNAK</sequence>
<keyword evidence="6" id="KW-0418">Kinase</keyword>
<comment type="catalytic activity">
    <reaction evidence="8">
        <text>L-threonyl-[protein] + ATP = O-phospho-L-threonyl-[protein] + ADP + H(+)</text>
        <dbReference type="Rhea" id="RHEA:46608"/>
        <dbReference type="Rhea" id="RHEA-COMP:11060"/>
        <dbReference type="Rhea" id="RHEA-COMP:11605"/>
        <dbReference type="ChEBI" id="CHEBI:15378"/>
        <dbReference type="ChEBI" id="CHEBI:30013"/>
        <dbReference type="ChEBI" id="CHEBI:30616"/>
        <dbReference type="ChEBI" id="CHEBI:61977"/>
        <dbReference type="ChEBI" id="CHEBI:456216"/>
        <dbReference type="EC" id="2.7.11.1"/>
    </reaction>
</comment>
<evidence type="ECO:0000256" key="2">
    <source>
        <dbReference type="ARBA" id="ARBA00012513"/>
    </source>
</evidence>
<dbReference type="SMART" id="SM00220">
    <property type="entry name" value="S_TKc"/>
    <property type="match status" value="1"/>
</dbReference>
<dbReference type="FunFam" id="3.30.200.20:FF:000191">
    <property type="entry name" value="3-phosphoinositide-dependent protein kinase 2-like"/>
    <property type="match status" value="1"/>
</dbReference>
<dbReference type="STRING" id="88036.D8QMJ5"/>
<name>D8QMJ5_SELML</name>
<dbReference type="Gramene" id="EFJ37947">
    <property type="protein sequence ID" value="EFJ37947"/>
    <property type="gene ID" value="SELMODRAFT_164063"/>
</dbReference>
<proteinExistence type="inferred from homology"/>
<evidence type="ECO:0000256" key="12">
    <source>
        <dbReference type="SAM" id="MobiDB-lite"/>
    </source>
</evidence>
<protein>
    <recommendedName>
        <fullName evidence="2">non-specific serine/threonine protein kinase</fullName>
        <ecNumber evidence="2">2.7.11.1</ecNumber>
    </recommendedName>
</protein>
<dbReference type="FunFam" id="1.10.510.10:FF:000330">
    <property type="entry name" value="3-phosphoinositide-dependent protein kinase 2-like"/>
    <property type="match status" value="1"/>
</dbReference>
<reference evidence="14 15" key="1">
    <citation type="journal article" date="2011" name="Science">
        <title>The Selaginella genome identifies genetic changes associated with the evolution of vascular plants.</title>
        <authorList>
            <person name="Banks J.A."/>
            <person name="Nishiyama T."/>
            <person name="Hasebe M."/>
            <person name="Bowman J.L."/>
            <person name="Gribskov M."/>
            <person name="dePamphilis C."/>
            <person name="Albert V.A."/>
            <person name="Aono N."/>
            <person name="Aoyama T."/>
            <person name="Ambrose B.A."/>
            <person name="Ashton N.W."/>
            <person name="Axtell M.J."/>
            <person name="Barker E."/>
            <person name="Barker M.S."/>
            <person name="Bennetzen J.L."/>
            <person name="Bonawitz N.D."/>
            <person name="Chapple C."/>
            <person name="Cheng C."/>
            <person name="Correa L.G."/>
            <person name="Dacre M."/>
            <person name="DeBarry J."/>
            <person name="Dreyer I."/>
            <person name="Elias M."/>
            <person name="Engstrom E.M."/>
            <person name="Estelle M."/>
            <person name="Feng L."/>
            <person name="Finet C."/>
            <person name="Floyd S.K."/>
            <person name="Frommer W.B."/>
            <person name="Fujita T."/>
            <person name="Gramzow L."/>
            <person name="Gutensohn M."/>
            <person name="Harholt J."/>
            <person name="Hattori M."/>
            <person name="Heyl A."/>
            <person name="Hirai T."/>
            <person name="Hiwatashi Y."/>
            <person name="Ishikawa M."/>
            <person name="Iwata M."/>
            <person name="Karol K.G."/>
            <person name="Koehler B."/>
            <person name="Kolukisaoglu U."/>
            <person name="Kubo M."/>
            <person name="Kurata T."/>
            <person name="Lalonde S."/>
            <person name="Li K."/>
            <person name="Li Y."/>
            <person name="Litt A."/>
            <person name="Lyons E."/>
            <person name="Manning G."/>
            <person name="Maruyama T."/>
            <person name="Michael T.P."/>
            <person name="Mikami K."/>
            <person name="Miyazaki S."/>
            <person name="Morinaga S."/>
            <person name="Murata T."/>
            <person name="Mueller-Roeber B."/>
            <person name="Nelson D.R."/>
            <person name="Obara M."/>
            <person name="Oguri Y."/>
            <person name="Olmstead R.G."/>
            <person name="Onodera N."/>
            <person name="Petersen B.L."/>
            <person name="Pils B."/>
            <person name="Prigge M."/>
            <person name="Rensing S.A."/>
            <person name="Riano-Pachon D.M."/>
            <person name="Roberts A.W."/>
            <person name="Sato Y."/>
            <person name="Scheller H.V."/>
            <person name="Schulz B."/>
            <person name="Schulz C."/>
            <person name="Shakirov E.V."/>
            <person name="Shibagaki N."/>
            <person name="Shinohara N."/>
            <person name="Shippen D.E."/>
            <person name="Soerensen I."/>
            <person name="Sotooka R."/>
            <person name="Sugimoto N."/>
            <person name="Sugita M."/>
            <person name="Sumikawa N."/>
            <person name="Tanurdzic M."/>
            <person name="Theissen G."/>
            <person name="Ulvskov P."/>
            <person name="Wakazuki S."/>
            <person name="Weng J.K."/>
            <person name="Willats W.W."/>
            <person name="Wipf D."/>
            <person name="Wolf P.G."/>
            <person name="Yang L."/>
            <person name="Zimmer A.D."/>
            <person name="Zhu Q."/>
            <person name="Mitros T."/>
            <person name="Hellsten U."/>
            <person name="Loque D."/>
            <person name="Otillar R."/>
            <person name="Salamov A."/>
            <person name="Schmutz J."/>
            <person name="Shapiro H."/>
            <person name="Lindquist E."/>
            <person name="Lucas S."/>
            <person name="Rokhsar D."/>
            <person name="Grigoriev I.V."/>
        </authorList>
    </citation>
    <scope>NUCLEOTIDE SEQUENCE [LARGE SCALE GENOMIC DNA]</scope>
</reference>
<evidence type="ECO:0000256" key="7">
    <source>
        <dbReference type="ARBA" id="ARBA00022840"/>
    </source>
</evidence>
<dbReference type="InterPro" id="IPR000719">
    <property type="entry name" value="Prot_kinase_dom"/>
</dbReference>
<evidence type="ECO:0000256" key="11">
    <source>
        <dbReference type="RuleBase" id="RU000304"/>
    </source>
</evidence>
<dbReference type="SUPFAM" id="SSF50729">
    <property type="entry name" value="PH domain-like"/>
    <property type="match status" value="1"/>
</dbReference>
<dbReference type="Proteomes" id="UP000001514">
    <property type="component" value="Unassembled WGS sequence"/>
</dbReference>
<accession>D8QMJ5</accession>
<keyword evidence="7 10" id="KW-0067">ATP-binding</keyword>
<dbReference type="CDD" id="cd05581">
    <property type="entry name" value="STKc_PDK1"/>
    <property type="match status" value="1"/>
</dbReference>
<dbReference type="EMBL" id="GL377565">
    <property type="protein sequence ID" value="EFJ37947.1"/>
    <property type="molecule type" value="Genomic_DNA"/>
</dbReference>
<dbReference type="OMA" id="ADEWCKA"/>
<dbReference type="GO" id="GO:0035556">
    <property type="term" value="P:intracellular signal transduction"/>
    <property type="evidence" value="ECO:0000318"/>
    <property type="project" value="GO_Central"/>
</dbReference>
<keyword evidence="15" id="KW-1185">Reference proteome</keyword>
<keyword evidence="5 10" id="KW-0547">Nucleotide-binding</keyword>
<dbReference type="Gene3D" id="1.10.510.10">
    <property type="entry name" value="Transferase(Phosphotransferase) domain 1"/>
    <property type="match status" value="1"/>
</dbReference>
<evidence type="ECO:0000256" key="6">
    <source>
        <dbReference type="ARBA" id="ARBA00022777"/>
    </source>
</evidence>
<dbReference type="InterPro" id="IPR008271">
    <property type="entry name" value="Ser/Thr_kinase_AS"/>
</dbReference>
<dbReference type="InterPro" id="IPR017441">
    <property type="entry name" value="Protein_kinase_ATP_BS"/>
</dbReference>
<evidence type="ECO:0000256" key="9">
    <source>
        <dbReference type="ARBA" id="ARBA00048679"/>
    </source>
</evidence>
<dbReference type="PANTHER" id="PTHR24356">
    <property type="entry name" value="SERINE/THREONINE-PROTEIN KINASE"/>
    <property type="match status" value="1"/>
</dbReference>
<dbReference type="PROSITE" id="PS00108">
    <property type="entry name" value="PROTEIN_KINASE_ST"/>
    <property type="match status" value="1"/>
</dbReference>
<comment type="catalytic activity">
    <reaction evidence="9">
        <text>L-seryl-[protein] + ATP = O-phospho-L-seryl-[protein] + ADP + H(+)</text>
        <dbReference type="Rhea" id="RHEA:17989"/>
        <dbReference type="Rhea" id="RHEA-COMP:9863"/>
        <dbReference type="Rhea" id="RHEA-COMP:11604"/>
        <dbReference type="ChEBI" id="CHEBI:15378"/>
        <dbReference type="ChEBI" id="CHEBI:29999"/>
        <dbReference type="ChEBI" id="CHEBI:30616"/>
        <dbReference type="ChEBI" id="CHEBI:83421"/>
        <dbReference type="ChEBI" id="CHEBI:456216"/>
        <dbReference type="EC" id="2.7.11.1"/>
    </reaction>
</comment>
<dbReference type="AlphaFoldDB" id="D8QMJ5"/>
<dbReference type="PANTHER" id="PTHR24356:SF163">
    <property type="entry name" value="3-PHOSPHOINOSITIDE-DEPENDENT PROTEIN KINASE 1-RELATED"/>
    <property type="match status" value="1"/>
</dbReference>
<dbReference type="InterPro" id="IPR050236">
    <property type="entry name" value="Ser_Thr_kinase_AGC"/>
</dbReference>
<dbReference type="Pfam" id="PF00069">
    <property type="entry name" value="Pkinase"/>
    <property type="match status" value="1"/>
</dbReference>
<dbReference type="PROSITE" id="PS50011">
    <property type="entry name" value="PROTEIN_KINASE_DOM"/>
    <property type="match status" value="1"/>
</dbReference>
<feature type="region of interest" description="Disordered" evidence="12">
    <location>
        <begin position="316"/>
        <end position="341"/>
    </location>
</feature>
<dbReference type="FunCoup" id="D8QMJ5">
    <property type="interactions" value="3916"/>
</dbReference>